<dbReference type="InterPro" id="IPR042099">
    <property type="entry name" value="ANL_N_sf"/>
</dbReference>
<dbReference type="Gene3D" id="3.30.559.30">
    <property type="entry name" value="Nonribosomal peptide synthetase, condensation domain"/>
    <property type="match status" value="1"/>
</dbReference>
<gene>
    <name evidence="6" type="ORF">GCM10008013_48510</name>
</gene>
<dbReference type="Proteomes" id="UP000659344">
    <property type="component" value="Unassembled WGS sequence"/>
</dbReference>
<sequence length="1240" mass="140747">MNTLLLSEKTKDYWLNEFKPPLSGWSLFTDYPKHLSVREIQRSTYVLDVSREQMNDIQRHFDLHIWMLTCYFVFLFRMSGEGDQIVGVSGNDGEVIPLRMIMDGNTSFRKMYRQVSVKLKMNRNSRLPLNEIEYITQYSPILETIYGVDNTYAHSCLNWHVNKADEQWTLDISYHKYLFKESTIRKFATHYQSIVQASLVDDDIAVASIPILTEEDEDAYDALNDTAKALPVNLDIPAMLRDTVRRFHDRIALSSGQQKLTYGRLDALSNQVAQMLRQRGLSKGGFVTIFMERSIEAVIAILGVLKAGGAYIPLDPEHPDARNAYIISDTDSYIVITKECYTPRLVTLLDGRDLDDVVFCLDTGGLDLYPEDPCSVSLTGDDVAYVLYTSGTTGKPKGVLIPHVGVINLAADTMNHLQLNEQDVILQYSTFSFGASVYDIFSSLCSGSRLHLLTSKERYSVEMFTLAVQYTRATRIGILPTVFFNQLSTYLSDEDARKYVRVKSFVIGGEVLTGEVVRAFQQKLHHSPIIVNAYGSTEASVVTTTHTIDYIVPEYTSSICIGEPITNYEVLIVNEHNQPCPKNVMGELLIHSVGLAKGYLNEPGLTEKGFVIDPVHPQSGRIYYRSGDLVQLQDHGIQYMGRKDLQVKIGGYRIEIGEIEDNLEKHEQIKDAVVIPKEDEDGNTMLVAFYTSKTGQVLTKSELVQFLKIKVPAYMVPNYFNVVESLPVSPTGKIDRKQLALIDVAYDDEQNSNYIAPKDDLQRKIAAAWESAFHRTDIGIQDDFFEIGGHSLKICEILVMLKPQFPRLKMNDFFQYPTIEKLAERVTVLAQTDPNEALDKDNGEIKDLAEFPRSFYNSDLLIPSKVYRQKHILLTGATGYLGSRLLYELLNRSDDTIVYCLIRSPLGEDPRRRLSDVMSNYFGQDILEKLDNQVIVIHGDLEKYGLGLTAANNEFLRQKVDSIIHCGGDVRRFGDSEYFTRVNVESTNSLLELIRDKQDARFHFVSTLRIPEELALSGQWNQFTDRDLYDYSVTLDNVCTNSKLEAEKLVVHTCEVGGVPTTVYRVGNLSCHSQSGVFQRNIDNNAFYRMLKAMILLKKAPRVNWQVDITPIDYAGESITSLVLHQATVGKMFHICNPVQISYVDLVESFRAYGYDIELVELREYESWLLDRSRPKDARGLELAMAQLEGDGANNSPYRYTCPQTMEYLGGSHVTCQEMNHEFFKRLIDYAMSIGYFDQP</sequence>
<dbReference type="PROSITE" id="PS00455">
    <property type="entry name" value="AMP_BINDING"/>
    <property type="match status" value="1"/>
</dbReference>
<evidence type="ECO:0000256" key="3">
    <source>
        <dbReference type="ARBA" id="ARBA00022553"/>
    </source>
</evidence>
<dbReference type="InterPro" id="IPR010071">
    <property type="entry name" value="AA_adenyl_dom"/>
</dbReference>
<dbReference type="PANTHER" id="PTHR44845">
    <property type="entry name" value="CARRIER DOMAIN-CONTAINING PROTEIN"/>
    <property type="match status" value="1"/>
</dbReference>
<evidence type="ECO:0000313" key="7">
    <source>
        <dbReference type="Proteomes" id="UP000659344"/>
    </source>
</evidence>
<evidence type="ECO:0000256" key="4">
    <source>
        <dbReference type="ARBA" id="ARBA00023194"/>
    </source>
</evidence>
<accession>A0ABQ1YX45</accession>
<dbReference type="Pfam" id="PF13193">
    <property type="entry name" value="AMP-binding_C"/>
    <property type="match status" value="1"/>
</dbReference>
<dbReference type="PANTHER" id="PTHR44845:SF7">
    <property type="entry name" value="PLIPASTATIN SYNTHASE SUBUNIT D"/>
    <property type="match status" value="1"/>
</dbReference>
<dbReference type="PROSITE" id="PS50075">
    <property type="entry name" value="CARRIER"/>
    <property type="match status" value="1"/>
</dbReference>
<dbReference type="Gene3D" id="1.10.1200.10">
    <property type="entry name" value="ACP-like"/>
    <property type="match status" value="1"/>
</dbReference>
<reference evidence="7" key="1">
    <citation type="journal article" date="2019" name="Int. J. Syst. Evol. Microbiol.">
        <title>The Global Catalogue of Microorganisms (GCM) 10K type strain sequencing project: providing services to taxonomists for standard genome sequencing and annotation.</title>
        <authorList>
            <consortium name="The Broad Institute Genomics Platform"/>
            <consortium name="The Broad Institute Genome Sequencing Center for Infectious Disease"/>
            <person name="Wu L."/>
            <person name="Ma J."/>
        </authorList>
    </citation>
    <scope>NUCLEOTIDE SEQUENCE [LARGE SCALE GENOMIC DNA]</scope>
    <source>
        <strain evidence="7">CGMCC 1.12769</strain>
    </source>
</reference>
<dbReference type="RefSeq" id="WP_188542491.1">
    <property type="nucleotide sequence ID" value="NZ_BMFT01000007.1"/>
</dbReference>
<dbReference type="SUPFAM" id="SSF47336">
    <property type="entry name" value="ACP-like"/>
    <property type="match status" value="1"/>
</dbReference>
<proteinExistence type="inferred from homology"/>
<dbReference type="PIRSF" id="PIRSF001617">
    <property type="entry name" value="Alpha-AR"/>
    <property type="match status" value="1"/>
</dbReference>
<feature type="domain" description="Carrier" evidence="5">
    <location>
        <begin position="756"/>
        <end position="830"/>
    </location>
</feature>
<dbReference type="SUPFAM" id="SSF52777">
    <property type="entry name" value="CoA-dependent acyltransferases"/>
    <property type="match status" value="1"/>
</dbReference>
<dbReference type="InterPro" id="IPR013120">
    <property type="entry name" value="FAR_NAD-bd"/>
</dbReference>
<keyword evidence="7" id="KW-1185">Reference proteome</keyword>
<evidence type="ECO:0000256" key="2">
    <source>
        <dbReference type="ARBA" id="ARBA00022450"/>
    </source>
</evidence>
<dbReference type="InterPro" id="IPR036291">
    <property type="entry name" value="NAD(P)-bd_dom_sf"/>
</dbReference>
<dbReference type="InterPro" id="IPR045851">
    <property type="entry name" value="AMP-bd_C_sf"/>
</dbReference>
<comment type="caution">
    <text evidence="6">The sequence shown here is derived from an EMBL/GenBank/DDBJ whole genome shotgun (WGS) entry which is preliminary data.</text>
</comment>
<keyword evidence="3" id="KW-0597">Phosphoprotein</keyword>
<dbReference type="Pfam" id="PF00501">
    <property type="entry name" value="AMP-binding"/>
    <property type="match status" value="1"/>
</dbReference>
<dbReference type="InterPro" id="IPR025110">
    <property type="entry name" value="AMP-bd_C"/>
</dbReference>
<evidence type="ECO:0000259" key="5">
    <source>
        <dbReference type="PROSITE" id="PS50075"/>
    </source>
</evidence>
<evidence type="ECO:0000313" key="6">
    <source>
        <dbReference type="EMBL" id="GGH39623.1"/>
    </source>
</evidence>
<organism evidence="6 7">
    <name type="scientific">Paenibacillus segetis</name>
    <dbReference type="NCBI Taxonomy" id="1325360"/>
    <lineage>
        <taxon>Bacteria</taxon>
        <taxon>Bacillati</taxon>
        <taxon>Bacillota</taxon>
        <taxon>Bacilli</taxon>
        <taxon>Bacillales</taxon>
        <taxon>Paenibacillaceae</taxon>
        <taxon>Paenibacillus</taxon>
    </lineage>
</organism>
<dbReference type="CDD" id="cd05930">
    <property type="entry name" value="A_NRPS"/>
    <property type="match status" value="1"/>
</dbReference>
<dbReference type="NCBIfam" id="TIGR01733">
    <property type="entry name" value="AA-adenyl-dom"/>
    <property type="match status" value="1"/>
</dbReference>
<evidence type="ECO:0000256" key="1">
    <source>
        <dbReference type="ARBA" id="ARBA00006432"/>
    </source>
</evidence>
<dbReference type="Pfam" id="PF07993">
    <property type="entry name" value="NAD_binding_4"/>
    <property type="match status" value="1"/>
</dbReference>
<dbReference type="InterPro" id="IPR009081">
    <property type="entry name" value="PP-bd_ACP"/>
</dbReference>
<protein>
    <submittedName>
        <fullName evidence="6">Peptide synthetase</fullName>
    </submittedName>
</protein>
<dbReference type="InterPro" id="IPR020845">
    <property type="entry name" value="AMP-binding_CS"/>
</dbReference>
<dbReference type="InterPro" id="IPR020459">
    <property type="entry name" value="AMP-binding"/>
</dbReference>
<dbReference type="Gene3D" id="3.30.300.30">
    <property type="match status" value="1"/>
</dbReference>
<dbReference type="Gene3D" id="3.40.50.12780">
    <property type="entry name" value="N-terminal domain of ligase-like"/>
    <property type="match status" value="1"/>
</dbReference>
<dbReference type="SUPFAM" id="SSF51735">
    <property type="entry name" value="NAD(P)-binding Rossmann-fold domains"/>
    <property type="match status" value="1"/>
</dbReference>
<dbReference type="PRINTS" id="PR00154">
    <property type="entry name" value="AMPBINDING"/>
</dbReference>
<keyword evidence="2" id="KW-0596">Phosphopantetheine</keyword>
<dbReference type="Gene3D" id="3.40.50.720">
    <property type="entry name" value="NAD(P)-binding Rossmann-like Domain"/>
    <property type="match status" value="1"/>
</dbReference>
<comment type="similarity">
    <text evidence="1">Belongs to the ATP-dependent AMP-binding enzyme family.</text>
</comment>
<dbReference type="InterPro" id="IPR000873">
    <property type="entry name" value="AMP-dep_synth/lig_dom"/>
</dbReference>
<dbReference type="Pfam" id="PF00550">
    <property type="entry name" value="PP-binding"/>
    <property type="match status" value="1"/>
</dbReference>
<name>A0ABQ1YX45_9BACL</name>
<dbReference type="InterPro" id="IPR036736">
    <property type="entry name" value="ACP-like_sf"/>
</dbReference>
<dbReference type="SUPFAM" id="SSF56801">
    <property type="entry name" value="Acetyl-CoA synthetase-like"/>
    <property type="match status" value="1"/>
</dbReference>
<dbReference type="EMBL" id="BMFT01000007">
    <property type="protein sequence ID" value="GGH39623.1"/>
    <property type="molecule type" value="Genomic_DNA"/>
</dbReference>
<keyword evidence="4" id="KW-0045">Antibiotic biosynthesis</keyword>